<comment type="caution">
    <text evidence="2">The sequence shown here is derived from an EMBL/GenBank/DDBJ whole genome shotgun (WGS) entry which is preliminary data.</text>
</comment>
<feature type="compositionally biased region" description="Low complexity" evidence="1">
    <location>
        <begin position="745"/>
        <end position="770"/>
    </location>
</feature>
<feature type="compositionally biased region" description="Acidic residues" evidence="1">
    <location>
        <begin position="638"/>
        <end position="649"/>
    </location>
</feature>
<name>A0A835YGD1_9CHLO</name>
<dbReference type="Proteomes" id="UP000612055">
    <property type="component" value="Unassembled WGS sequence"/>
</dbReference>
<feature type="compositionally biased region" description="Low complexity" evidence="1">
    <location>
        <begin position="656"/>
        <end position="679"/>
    </location>
</feature>
<dbReference type="EMBL" id="JAEHOE010000002">
    <property type="protein sequence ID" value="KAG2501232.1"/>
    <property type="molecule type" value="Genomic_DNA"/>
</dbReference>
<feature type="region of interest" description="Disordered" evidence="1">
    <location>
        <begin position="634"/>
        <end position="687"/>
    </location>
</feature>
<feature type="region of interest" description="Disordered" evidence="1">
    <location>
        <begin position="700"/>
        <end position="785"/>
    </location>
</feature>
<evidence type="ECO:0000256" key="1">
    <source>
        <dbReference type="SAM" id="MobiDB-lite"/>
    </source>
</evidence>
<feature type="region of interest" description="Disordered" evidence="1">
    <location>
        <begin position="349"/>
        <end position="396"/>
    </location>
</feature>
<gene>
    <name evidence="2" type="ORF">HYH03_001039</name>
</gene>
<dbReference type="AlphaFoldDB" id="A0A835YGD1"/>
<reference evidence="2" key="1">
    <citation type="journal article" date="2020" name="bioRxiv">
        <title>Comparative genomics of Chlamydomonas.</title>
        <authorList>
            <person name="Craig R.J."/>
            <person name="Hasan A.R."/>
            <person name="Ness R.W."/>
            <person name="Keightley P.D."/>
        </authorList>
    </citation>
    <scope>NUCLEOTIDE SEQUENCE</scope>
    <source>
        <strain evidence="2">CCAP 11/70</strain>
    </source>
</reference>
<evidence type="ECO:0000313" key="2">
    <source>
        <dbReference type="EMBL" id="KAG2501232.1"/>
    </source>
</evidence>
<keyword evidence="3" id="KW-1185">Reference proteome</keyword>
<feature type="region of interest" description="Disordered" evidence="1">
    <location>
        <begin position="864"/>
        <end position="977"/>
    </location>
</feature>
<feature type="region of interest" description="Disordered" evidence="1">
    <location>
        <begin position="804"/>
        <end position="827"/>
    </location>
</feature>
<feature type="compositionally biased region" description="Basic and acidic residues" evidence="1">
    <location>
        <begin position="718"/>
        <end position="730"/>
    </location>
</feature>
<feature type="region of interest" description="Disordered" evidence="1">
    <location>
        <begin position="506"/>
        <end position="552"/>
    </location>
</feature>
<feature type="compositionally biased region" description="Gly residues" evidence="1">
    <location>
        <begin position="903"/>
        <end position="921"/>
    </location>
</feature>
<feature type="region of interest" description="Disordered" evidence="1">
    <location>
        <begin position="304"/>
        <end position="323"/>
    </location>
</feature>
<protein>
    <submittedName>
        <fullName evidence="2">Uncharacterized protein</fullName>
    </submittedName>
</protein>
<accession>A0A835YGD1</accession>
<proteinExistence type="predicted"/>
<organism evidence="2 3">
    <name type="scientific">Edaphochlamys debaryana</name>
    <dbReference type="NCBI Taxonomy" id="47281"/>
    <lineage>
        <taxon>Eukaryota</taxon>
        <taxon>Viridiplantae</taxon>
        <taxon>Chlorophyta</taxon>
        <taxon>core chlorophytes</taxon>
        <taxon>Chlorophyceae</taxon>
        <taxon>CS clade</taxon>
        <taxon>Chlamydomonadales</taxon>
        <taxon>Chlamydomonadales incertae sedis</taxon>
        <taxon>Edaphochlamys</taxon>
    </lineage>
</organism>
<evidence type="ECO:0000313" key="3">
    <source>
        <dbReference type="Proteomes" id="UP000612055"/>
    </source>
</evidence>
<feature type="region of interest" description="Disordered" evidence="1">
    <location>
        <begin position="470"/>
        <end position="491"/>
    </location>
</feature>
<sequence length="977" mass="100832">MATELCVSLEEYFSQLFKADAPHCLKLVFEPLSVLISSGRPVRLATNPADLSSSAVVQEQFVVFLLFISYLDCYMHGTAGMLSRSPEVEAIEVLVGSQGWRRSSDVRACIERWSQQHAPNRYQNEALRGAVEVILSEGFIRDPSNIAKRDKGDIRFPYMCSGGRPKICGERSSKLAELSCIPPSCGRNKGCRLGFQPVSDLLQATYTVFEKLDSKTRTAVKPLIGDLLLELDGKGMRVEGVPEAVRAAVAALMTDSARGWIVAVDWMDQWREAAQQSAVLAGLRGPEDAPLLLAPLEALLRMQAAKESSSRPPLDLDTTLNSAPIRRMSDEEAWGDDAARAEQALNLSSFGFPQKARQSPDAPEPGDWVSPVPGGAPGVPTLRPSPMEAEAREAAPNPWAEALAKSGLPQPMPLPSVGAVGSAAASFGKPAQPPLPEPCPRPALAPSPFADGIEKGMNLRACEKGLTEGAEAAPPFAPASGRASNGPDRAMMGSDVALRQLLSSSVPHAPHGSSRVEPAFPSALLSSGPQPPAGFSLPSDPHPPTSLQSDPQLPARALPQAEDASHRAAPFSASALLAAQLLRGLTSTSADVGACGSGSRPDWSSIERARLPTAGAKRPREEAAAGLFGATGAARAEADEEPYIPEVDPDPVRVGPAGAQLPAAAERAPAHAVEPAPAAKHQWTASASVKRETAVYDFSGTNAGTAREEAAAAYATETRVHDSARSEETGVHASGSGAGAPPPAKAARLSGEAGAAAAPSAPRPRSVSAAPSPPPSTADVTLDLKTTPELLQAMGTIARYFTAAAPSSQASDAGPSSVLPLPPNPNASAMLRRLQEALVKAANLGPGPLAQALSALDPIVSEVEERLSAPVPSTSGMEESSGASQSMDGGGGGDGAAERPRGSDGGPGRGSSGGGGGGGLPEGWPRNAAAPCVPGPRRQPQAADAGPSSSPPLPPNPDAAAVVRSGATARRRFRPGL</sequence>